<keyword evidence="4" id="KW-1185">Reference proteome</keyword>
<dbReference type="InterPro" id="IPR036653">
    <property type="entry name" value="CinA-like_C"/>
</dbReference>
<dbReference type="InterPro" id="IPR050101">
    <property type="entry name" value="CinA"/>
</dbReference>
<dbReference type="SUPFAM" id="SSF53218">
    <property type="entry name" value="Molybdenum cofactor biosynthesis proteins"/>
    <property type="match status" value="1"/>
</dbReference>
<dbReference type="OrthoDB" id="9801454at2"/>
<evidence type="ECO:0000313" key="4">
    <source>
        <dbReference type="Proteomes" id="UP000315700"/>
    </source>
</evidence>
<reference evidence="3 4" key="1">
    <citation type="submission" date="2019-02" db="EMBL/GenBank/DDBJ databases">
        <title>Deep-cultivation of Planctomycetes and their phenomic and genomic characterization uncovers novel biology.</title>
        <authorList>
            <person name="Wiegand S."/>
            <person name="Jogler M."/>
            <person name="Boedeker C."/>
            <person name="Pinto D."/>
            <person name="Vollmers J."/>
            <person name="Rivas-Marin E."/>
            <person name="Kohn T."/>
            <person name="Peeters S.H."/>
            <person name="Heuer A."/>
            <person name="Rast P."/>
            <person name="Oberbeckmann S."/>
            <person name="Bunk B."/>
            <person name="Jeske O."/>
            <person name="Meyerdierks A."/>
            <person name="Storesund J.E."/>
            <person name="Kallscheuer N."/>
            <person name="Luecker S."/>
            <person name="Lage O.M."/>
            <person name="Pohl T."/>
            <person name="Merkel B.J."/>
            <person name="Hornburger P."/>
            <person name="Mueller R.-W."/>
            <person name="Bruemmer F."/>
            <person name="Labrenz M."/>
            <person name="Spormann A.M."/>
            <person name="Op den Camp H."/>
            <person name="Overmann J."/>
            <person name="Amann R."/>
            <person name="Jetten M.S.M."/>
            <person name="Mascher T."/>
            <person name="Medema M.H."/>
            <person name="Devos D.P."/>
            <person name="Kaster A.-K."/>
            <person name="Ovreas L."/>
            <person name="Rohde M."/>
            <person name="Galperin M.Y."/>
            <person name="Jogler C."/>
        </authorList>
    </citation>
    <scope>NUCLEOTIDE SEQUENCE [LARGE SCALE GENOMIC DNA]</scope>
    <source>
        <strain evidence="3 4">Pan44</strain>
    </source>
</reference>
<proteinExistence type="inferred from homology"/>
<dbReference type="NCBIfam" id="TIGR00200">
    <property type="entry name" value="cinA_nterm"/>
    <property type="match status" value="1"/>
</dbReference>
<dbReference type="RefSeq" id="WP_145030254.1">
    <property type="nucleotide sequence ID" value="NZ_CP036271.1"/>
</dbReference>
<dbReference type="Proteomes" id="UP000315700">
    <property type="component" value="Chromosome"/>
</dbReference>
<dbReference type="FunCoup" id="A0A517SE67">
    <property type="interactions" value="119"/>
</dbReference>
<evidence type="ECO:0000256" key="1">
    <source>
        <dbReference type="HAMAP-Rule" id="MF_00226"/>
    </source>
</evidence>
<gene>
    <name evidence="3" type="primary">cinA</name>
    <name evidence="3" type="ORF">Pan44_24300</name>
</gene>
<dbReference type="SUPFAM" id="SSF142433">
    <property type="entry name" value="CinA-like"/>
    <property type="match status" value="1"/>
</dbReference>
<dbReference type="CDD" id="cd00885">
    <property type="entry name" value="cinA"/>
    <property type="match status" value="1"/>
</dbReference>
<dbReference type="InterPro" id="IPR036425">
    <property type="entry name" value="MoaB/Mog-like_dom_sf"/>
</dbReference>
<name>A0A517SE67_9PLAN</name>
<dbReference type="EMBL" id="CP036271">
    <property type="protein sequence ID" value="QDT54397.1"/>
    <property type="molecule type" value="Genomic_DNA"/>
</dbReference>
<dbReference type="InterPro" id="IPR041424">
    <property type="entry name" value="CinA_KH"/>
</dbReference>
<dbReference type="AlphaFoldDB" id="A0A517SE67"/>
<dbReference type="InterPro" id="IPR001453">
    <property type="entry name" value="MoaB/Mog_dom"/>
</dbReference>
<dbReference type="PANTHER" id="PTHR13939">
    <property type="entry name" value="NICOTINAMIDE-NUCLEOTIDE AMIDOHYDROLASE PNCC"/>
    <property type="match status" value="1"/>
</dbReference>
<dbReference type="HAMAP" id="MF_00226_B">
    <property type="entry name" value="CinA_B"/>
    <property type="match status" value="1"/>
</dbReference>
<protein>
    <recommendedName>
        <fullName evidence="1">CinA-like protein</fullName>
    </recommendedName>
</protein>
<evidence type="ECO:0000259" key="2">
    <source>
        <dbReference type="SMART" id="SM00852"/>
    </source>
</evidence>
<dbReference type="InterPro" id="IPR008135">
    <property type="entry name" value="Competence-induced_CinA"/>
</dbReference>
<dbReference type="Gene3D" id="3.90.950.20">
    <property type="entry name" value="CinA-like"/>
    <property type="match status" value="1"/>
</dbReference>
<dbReference type="KEGG" id="ccos:Pan44_24300"/>
<dbReference type="Pfam" id="PF00994">
    <property type="entry name" value="MoCF_biosynth"/>
    <property type="match status" value="1"/>
</dbReference>
<dbReference type="PANTHER" id="PTHR13939:SF0">
    <property type="entry name" value="NMN AMIDOHYDROLASE-LIKE PROTEIN YFAY"/>
    <property type="match status" value="1"/>
</dbReference>
<dbReference type="PIRSF" id="PIRSF006728">
    <property type="entry name" value="CinA"/>
    <property type="match status" value="1"/>
</dbReference>
<accession>A0A517SE67</accession>
<dbReference type="Pfam" id="PF18146">
    <property type="entry name" value="CinA_KH"/>
    <property type="match status" value="1"/>
</dbReference>
<dbReference type="Gene3D" id="3.40.980.10">
    <property type="entry name" value="MoaB/Mog-like domain"/>
    <property type="match status" value="1"/>
</dbReference>
<dbReference type="InParanoid" id="A0A517SE67"/>
<dbReference type="Gene3D" id="3.30.70.2860">
    <property type="match status" value="1"/>
</dbReference>
<evidence type="ECO:0000313" key="3">
    <source>
        <dbReference type="EMBL" id="QDT54397.1"/>
    </source>
</evidence>
<feature type="domain" description="MoaB/Mog" evidence="2">
    <location>
        <begin position="4"/>
        <end position="176"/>
    </location>
</feature>
<organism evidence="3 4">
    <name type="scientific">Caulifigura coniformis</name>
    <dbReference type="NCBI Taxonomy" id="2527983"/>
    <lineage>
        <taxon>Bacteria</taxon>
        <taxon>Pseudomonadati</taxon>
        <taxon>Planctomycetota</taxon>
        <taxon>Planctomycetia</taxon>
        <taxon>Planctomycetales</taxon>
        <taxon>Planctomycetaceae</taxon>
        <taxon>Caulifigura</taxon>
    </lineage>
</organism>
<dbReference type="SMART" id="SM00852">
    <property type="entry name" value="MoCF_biosynth"/>
    <property type="match status" value="1"/>
</dbReference>
<comment type="similarity">
    <text evidence="1">Belongs to the CinA family.</text>
</comment>
<sequence>MLAEIVAIGSEITSGAKLDTNSQWLSQQLSDLGIPTGFHTSIADDLEANVACLRLAVERADVVIVSGGLGPTLDDLTRIALATVINRPLVLDSDALTTIEEMFRKRGRVMSDRNRIQAEFPEGSTPLANPIGTAPGIWLEIPRSGKSPCLVAALPGVPSELKRMFEEQVVPRLPATGEVIRRYRIHCYGCGESQADELLGDLTARGRDPEIGITAHEATITLRIEARGKSEAECQAKIDEAKGAVWSRLWKFAYGVEDEELETVVLRTLAHYGWTLGVADCATGGWLARALGALEAEYPGRALVVTGVEEKVAGVLLADLEDDIHEHRVGRLAAATREHLRVNYALATEPYPDLTPDEIAQSRLRIRVAVAGPDGILVDSLAIGGNPAILPARIGKTALDLLRRELPSRLQ</sequence>